<dbReference type="STRING" id="595528.A0A0D2X554"/>
<dbReference type="InterPro" id="IPR041698">
    <property type="entry name" value="Methyltransf_25"/>
</dbReference>
<feature type="domain" description="Methyltransferase" evidence="2">
    <location>
        <begin position="65"/>
        <end position="160"/>
    </location>
</feature>
<dbReference type="Gene3D" id="3.40.50.150">
    <property type="entry name" value="Vaccinia Virus protein VP39"/>
    <property type="match status" value="1"/>
</dbReference>
<reference evidence="4" key="1">
    <citation type="submission" date="2011-02" db="EMBL/GenBank/DDBJ databases">
        <title>The Genome Sequence of Capsaspora owczarzaki ATCC 30864.</title>
        <authorList>
            <person name="Russ C."/>
            <person name="Cuomo C."/>
            <person name="Burger G."/>
            <person name="Gray M.W."/>
            <person name="Holland P.W.H."/>
            <person name="King N."/>
            <person name="Lang F.B.F."/>
            <person name="Roger A.J."/>
            <person name="Ruiz-Trillo I."/>
            <person name="Young S.K."/>
            <person name="Zeng Q."/>
            <person name="Gargeya S."/>
            <person name="Alvarado L."/>
            <person name="Berlin A."/>
            <person name="Chapman S.B."/>
            <person name="Chen Z."/>
            <person name="Freedman E."/>
            <person name="Gellesch M."/>
            <person name="Goldberg J."/>
            <person name="Griggs A."/>
            <person name="Gujja S."/>
            <person name="Heilman E."/>
            <person name="Heiman D."/>
            <person name="Howarth C."/>
            <person name="Mehta T."/>
            <person name="Neiman D."/>
            <person name="Pearson M."/>
            <person name="Roberts A."/>
            <person name="Saif S."/>
            <person name="Shea T."/>
            <person name="Shenoy N."/>
            <person name="Sisk P."/>
            <person name="Stolte C."/>
            <person name="Sykes S."/>
            <person name="White J."/>
            <person name="Yandava C."/>
            <person name="Haas B."/>
            <person name="Nusbaum C."/>
            <person name="Birren B."/>
        </authorList>
    </citation>
    <scope>NUCLEOTIDE SEQUENCE</scope>
    <source>
        <strain evidence="4">ATCC 30864</strain>
    </source>
</reference>
<accession>A0A0D2X554</accession>
<evidence type="ECO:0000259" key="2">
    <source>
        <dbReference type="Pfam" id="PF13649"/>
    </source>
</evidence>
<evidence type="ECO:0000313" key="3">
    <source>
        <dbReference type="EMBL" id="KJE97214.1"/>
    </source>
</evidence>
<dbReference type="Proteomes" id="UP000008743">
    <property type="component" value="Unassembled WGS sequence"/>
</dbReference>
<keyword evidence="1" id="KW-0472">Membrane</keyword>
<dbReference type="InterPro" id="IPR050447">
    <property type="entry name" value="Erg6_SMT_methyltransf"/>
</dbReference>
<dbReference type="AlphaFoldDB" id="A0A0D2X554"/>
<gene>
    <name evidence="3" type="ORF">CAOG_007657</name>
</gene>
<dbReference type="RefSeq" id="XP_004343531.1">
    <property type="nucleotide sequence ID" value="XM_004343481.2"/>
</dbReference>
<keyword evidence="1" id="KW-0812">Transmembrane</keyword>
<dbReference type="InParanoid" id="A0A0D2X554"/>
<dbReference type="Pfam" id="PF13649">
    <property type="entry name" value="Methyltransf_25"/>
    <property type="match status" value="1"/>
</dbReference>
<dbReference type="eggNOG" id="KOG1269">
    <property type="taxonomic scope" value="Eukaryota"/>
</dbReference>
<dbReference type="CDD" id="cd02440">
    <property type="entry name" value="AdoMet_MTases"/>
    <property type="match status" value="1"/>
</dbReference>
<dbReference type="OrthoDB" id="8300214at2759"/>
<feature type="transmembrane region" description="Helical" evidence="1">
    <location>
        <begin position="323"/>
        <end position="347"/>
    </location>
</feature>
<dbReference type="PANTHER" id="PTHR44068">
    <property type="entry name" value="ZGC:194242"/>
    <property type="match status" value="1"/>
</dbReference>
<protein>
    <recommendedName>
        <fullName evidence="2">Methyltransferase domain-containing protein</fullName>
    </recommendedName>
</protein>
<dbReference type="PANTHER" id="PTHR44068:SF11">
    <property type="entry name" value="GERANYL DIPHOSPHATE 2-C-METHYLTRANSFERASE"/>
    <property type="match status" value="1"/>
</dbReference>
<dbReference type="PhylomeDB" id="A0A0D2X554"/>
<keyword evidence="4" id="KW-1185">Reference proteome</keyword>
<name>A0A0D2X554_CAPO3</name>
<dbReference type="EMBL" id="KE346373">
    <property type="protein sequence ID" value="KJE97214.1"/>
    <property type="molecule type" value="Genomic_DNA"/>
</dbReference>
<proteinExistence type="predicted"/>
<dbReference type="InterPro" id="IPR029063">
    <property type="entry name" value="SAM-dependent_MTases_sf"/>
</dbReference>
<evidence type="ECO:0000256" key="1">
    <source>
        <dbReference type="SAM" id="Phobius"/>
    </source>
</evidence>
<keyword evidence="1" id="KW-1133">Transmembrane helix</keyword>
<organism evidence="3 4">
    <name type="scientific">Capsaspora owczarzaki (strain ATCC 30864)</name>
    <dbReference type="NCBI Taxonomy" id="595528"/>
    <lineage>
        <taxon>Eukaryota</taxon>
        <taxon>Filasterea</taxon>
        <taxon>Capsaspora</taxon>
    </lineage>
</organism>
<sequence length="349" mass="38536">MASIDKSKIGWEHYADYGEGFHDRLATHWPEPREQLHAGGWRMTKRIALELNLADSEGAEGKHYLDLCCGEGASAIQLAKEYNCKITGIDIVEKAINRAKEQAKADKVEHLVTFVACNAFQLPFADGSFDAIFGQDPDALSHQDRVHIFRECLRVLKPNGRFVFFHHWIPGLGFPEDEAKAIDAKNEELKFLAMNNCNADTYLKDMKTAGFVIDDAEDIGDLAAAHLRGVALSHYKKNGKIGDAWLQNNLDYIDRGRRFGLWCTAHKEGSSQGNVRTSSFNANEPPAYTTTSTVTAEELAQAQGRIRALEMQLRSVDERASSAVAVASTLSVIAGVVVVAAGIRLYLAR</sequence>
<evidence type="ECO:0000313" key="4">
    <source>
        <dbReference type="Proteomes" id="UP000008743"/>
    </source>
</evidence>
<dbReference type="SUPFAM" id="SSF53335">
    <property type="entry name" value="S-adenosyl-L-methionine-dependent methyltransferases"/>
    <property type="match status" value="1"/>
</dbReference>